<dbReference type="OrthoDB" id="1931687at2759"/>
<sequence>MKILSKRFTYVFRESLESEANTHLLIRAVHSFPNVGNIGRTGLPKFLIAKPEVNWTDVEEQASVGNARAINAIFNSVDLNVFKVIYSCITAKEAWRILEFAYEGTSKVKISRLQLITLKFEALKMSEDESVSKYNEGVLEIANESPLLGEKIPNSKIVWKVLWSLSRKFDMKVTTIEEAHDITTLKLDELFGSLLTFEMAISDRENNKGKGVTFKSTYEEEATVNHSDNEANMDELIALLTKQKDGENTTRRYNEVSNRRSGDYGKKKEGEGRFFRFREYGGVGHYQAKCPTFLRRQKKNYHATLSDEDTDDTEDDSSMNAFTTCFTEIDLIDDSGCSNEDGNKDLSFEELKMLRKEDIKARAIQKERIQDLMEENERLMSVIASLKLKLKEVQNEYDQTIKYVNMLNSGTENLDSILKSGQNSSSKYGLGFDASVSSRNSTSEVSGCSRRMIGNGSFFSELKECVSGYVTFGDGARGRIIAKGNIDKNNLPCLNDVRYVDGLKANLISVSQLQGYSVNFSKTGCVVTDKDNQVLMKGRRQEDKCYHLKGKSDTVKICIGLCLNLQCEKGKKIIKIRSDHGKEFDNEDLNSFCQSEAYKEYHRKWDVKSEQGIFLGYSQNSRAYRVFNNRSGTVIETINVMVNDFESTTKRTYDEDDETLNMPVDSSTLPAEVLKVDAQADGIDINSKTISKEVIADNS</sequence>
<gene>
    <name evidence="5" type="ORF">E5676_scaffold184G001390</name>
    <name evidence="4" type="ORF">E6C27_scaffold108G002290</name>
</gene>
<evidence type="ECO:0000256" key="1">
    <source>
        <dbReference type="SAM" id="Coils"/>
    </source>
</evidence>
<evidence type="ECO:0000259" key="2">
    <source>
        <dbReference type="Pfam" id="PF22936"/>
    </source>
</evidence>
<dbReference type="Pfam" id="PF14223">
    <property type="entry name" value="Retrotran_gag_2"/>
    <property type="match status" value="1"/>
</dbReference>
<comment type="caution">
    <text evidence="4">The sequence shown here is derived from an EMBL/GenBank/DDBJ whole genome shotgun (WGS) entry which is preliminary data.</text>
</comment>
<dbReference type="AlphaFoldDB" id="A0A5A7UY03"/>
<evidence type="ECO:0000313" key="7">
    <source>
        <dbReference type="Proteomes" id="UP000321947"/>
    </source>
</evidence>
<proteinExistence type="predicted"/>
<feature type="domain" description="Retroviral polymerase SH3-like" evidence="3">
    <location>
        <begin position="599"/>
        <end position="645"/>
    </location>
</feature>
<reference evidence="6 7" key="1">
    <citation type="submission" date="2019-08" db="EMBL/GenBank/DDBJ databases">
        <title>Draft genome sequences of two oriental melons (Cucumis melo L. var makuwa).</title>
        <authorList>
            <person name="Kwon S.-Y."/>
        </authorList>
    </citation>
    <scope>NUCLEOTIDE SEQUENCE [LARGE SCALE GENOMIC DNA]</scope>
    <source>
        <strain evidence="7">cv. Chang Bougi</strain>
        <strain evidence="6">cv. SW 3</strain>
        <tissue evidence="4">Leaf</tissue>
    </source>
</reference>
<keyword evidence="1" id="KW-0175">Coiled coil</keyword>
<name>A0A5A7UY03_CUCMM</name>
<dbReference type="PANTHER" id="PTHR35317">
    <property type="entry name" value="OS04G0629600 PROTEIN"/>
    <property type="match status" value="1"/>
</dbReference>
<evidence type="ECO:0000313" key="6">
    <source>
        <dbReference type="Proteomes" id="UP000321393"/>
    </source>
</evidence>
<dbReference type="Proteomes" id="UP000321393">
    <property type="component" value="Unassembled WGS sequence"/>
</dbReference>
<dbReference type="Pfam" id="PF25597">
    <property type="entry name" value="SH3_retrovirus"/>
    <property type="match status" value="1"/>
</dbReference>
<dbReference type="Proteomes" id="UP000321947">
    <property type="component" value="Unassembled WGS sequence"/>
</dbReference>
<dbReference type="Pfam" id="PF22936">
    <property type="entry name" value="Pol_BBD"/>
    <property type="match status" value="1"/>
</dbReference>
<accession>A0A5A7UY03</accession>
<feature type="domain" description="Retrovirus-related Pol polyprotein from transposon TNT 1-94-like beta-barrel" evidence="2">
    <location>
        <begin position="446"/>
        <end position="514"/>
    </location>
</feature>
<feature type="coiled-coil region" evidence="1">
    <location>
        <begin position="362"/>
        <end position="403"/>
    </location>
</feature>
<dbReference type="InterPro" id="IPR054722">
    <property type="entry name" value="PolX-like_BBD"/>
</dbReference>
<evidence type="ECO:0000313" key="4">
    <source>
        <dbReference type="EMBL" id="KAA0059924.1"/>
    </source>
</evidence>
<evidence type="ECO:0000313" key="5">
    <source>
        <dbReference type="EMBL" id="TYK24870.1"/>
    </source>
</evidence>
<dbReference type="EMBL" id="SSTE01005892">
    <property type="protein sequence ID" value="KAA0059924.1"/>
    <property type="molecule type" value="Genomic_DNA"/>
</dbReference>
<organism evidence="4 6">
    <name type="scientific">Cucumis melo var. makuwa</name>
    <name type="common">Oriental melon</name>
    <dbReference type="NCBI Taxonomy" id="1194695"/>
    <lineage>
        <taxon>Eukaryota</taxon>
        <taxon>Viridiplantae</taxon>
        <taxon>Streptophyta</taxon>
        <taxon>Embryophyta</taxon>
        <taxon>Tracheophyta</taxon>
        <taxon>Spermatophyta</taxon>
        <taxon>Magnoliopsida</taxon>
        <taxon>eudicotyledons</taxon>
        <taxon>Gunneridae</taxon>
        <taxon>Pentapetalae</taxon>
        <taxon>rosids</taxon>
        <taxon>fabids</taxon>
        <taxon>Cucurbitales</taxon>
        <taxon>Cucurbitaceae</taxon>
        <taxon>Benincaseae</taxon>
        <taxon>Cucumis</taxon>
    </lineage>
</organism>
<dbReference type="InterPro" id="IPR057670">
    <property type="entry name" value="SH3_retrovirus"/>
</dbReference>
<protein>
    <submittedName>
        <fullName evidence="4">Peptidase aspartic, catalytic</fullName>
    </submittedName>
</protein>
<evidence type="ECO:0000259" key="3">
    <source>
        <dbReference type="Pfam" id="PF25597"/>
    </source>
</evidence>
<dbReference type="EMBL" id="SSTD01003836">
    <property type="protein sequence ID" value="TYK24870.1"/>
    <property type="molecule type" value="Genomic_DNA"/>
</dbReference>
<dbReference type="PANTHER" id="PTHR35317:SF28">
    <property type="entry name" value="ZINC FINGER, CCHC-TYPE, RIBONUCLEASE H-LIKE DOMAIN, GAG-PRE-INTEGRASE DOMAIN PROTEIN-RELATED"/>
    <property type="match status" value="1"/>
</dbReference>